<feature type="domain" description="DUF4124" evidence="2">
    <location>
        <begin position="27"/>
        <end position="59"/>
    </location>
</feature>
<organism evidence="3 4">
    <name type="scientific">Francisella philomiragia</name>
    <dbReference type="NCBI Taxonomy" id="28110"/>
    <lineage>
        <taxon>Bacteria</taxon>
        <taxon>Pseudomonadati</taxon>
        <taxon>Pseudomonadota</taxon>
        <taxon>Gammaproteobacteria</taxon>
        <taxon>Thiotrichales</taxon>
        <taxon>Francisellaceae</taxon>
        <taxon>Francisella</taxon>
    </lineage>
</organism>
<evidence type="ECO:0000313" key="4">
    <source>
        <dbReference type="Proteomes" id="UP000031830"/>
    </source>
</evidence>
<dbReference type="EMBL" id="CP009440">
    <property type="protein sequence ID" value="AJI52929.1"/>
    <property type="molecule type" value="Genomic_DNA"/>
</dbReference>
<dbReference type="STRING" id="28110.KU46_188"/>
<dbReference type="RefSeq" id="WP_044526799.1">
    <property type="nucleotide sequence ID" value="NZ_CP009440.1"/>
</dbReference>
<dbReference type="AlphaFoldDB" id="A0A0B6CR63"/>
<dbReference type="InterPro" id="IPR025392">
    <property type="entry name" value="DUF4124"/>
</dbReference>
<sequence>MIYLKYMYKILLLSIITNVLYANQDDNVYTWRDSKGNVVFSQTAPIFDQEYEKVGVVHKNQIQQKSPVEQQLASLKQNNLYLGAHNTQQDTQQQNGRNSEVIKVKIISPANGENRFVHNEKLPIILEPALTAEDHPIFIINGIPYPAHFQNGVWKINRPNPGPVTISVRGSTKDHKIITSSDSEFYRRQVLGR</sequence>
<gene>
    <name evidence="3" type="ORF">LA55_1747</name>
</gene>
<evidence type="ECO:0000313" key="3">
    <source>
        <dbReference type="EMBL" id="AJI52929.1"/>
    </source>
</evidence>
<name>A0A0B6CR63_9GAMM</name>
<evidence type="ECO:0000256" key="1">
    <source>
        <dbReference type="SAM" id="SignalP"/>
    </source>
</evidence>
<proteinExistence type="predicted"/>
<accession>A0A0B6CR63</accession>
<dbReference type="Pfam" id="PF13511">
    <property type="entry name" value="DUF4124"/>
    <property type="match status" value="1"/>
</dbReference>
<feature type="chain" id="PRO_5002107989" description="DUF4124 domain-containing protein" evidence="1">
    <location>
        <begin position="23"/>
        <end position="193"/>
    </location>
</feature>
<protein>
    <recommendedName>
        <fullName evidence="2">DUF4124 domain-containing protein</fullName>
    </recommendedName>
</protein>
<evidence type="ECO:0000259" key="2">
    <source>
        <dbReference type="Pfam" id="PF13511"/>
    </source>
</evidence>
<dbReference type="Proteomes" id="UP000031830">
    <property type="component" value="Chromosome"/>
</dbReference>
<reference evidence="3 4" key="1">
    <citation type="journal article" date="2015" name="Genome Announc.">
        <title>Genome sequencing of 18 francisella strains to aid in assay development and testing.</title>
        <authorList>
            <person name="Johnson S.L."/>
            <person name="Daligault H.E."/>
            <person name="Davenport K.W."/>
            <person name="Coyne S.R."/>
            <person name="Frey K.G."/>
            <person name="Koroleva G.I."/>
            <person name="Broomall S.M."/>
            <person name="Bishop-Lilly K.A."/>
            <person name="Bruce D.C."/>
            <person name="Chertkov O."/>
            <person name="Freitas T."/>
            <person name="Jaissle J."/>
            <person name="Ladner J.T."/>
            <person name="Rosenzweig C.N."/>
            <person name="Gibbons H.S."/>
            <person name="Palacios G.F."/>
            <person name="Redden C.L."/>
            <person name="Xu Y."/>
            <person name="Minogue T.D."/>
            <person name="Chain P.S."/>
        </authorList>
    </citation>
    <scope>NUCLEOTIDE SEQUENCE [LARGE SCALE GENOMIC DNA]</scope>
    <source>
        <strain evidence="3 4">GA01-2794</strain>
    </source>
</reference>
<keyword evidence="1" id="KW-0732">Signal</keyword>
<dbReference type="KEGG" id="fpz:LA55_1747"/>
<feature type="signal peptide" evidence="1">
    <location>
        <begin position="1"/>
        <end position="22"/>
    </location>
</feature>
<dbReference type="OrthoDB" id="7062774at2"/>